<feature type="compositionally biased region" description="Gly residues" evidence="5">
    <location>
        <begin position="275"/>
        <end position="293"/>
    </location>
</feature>
<accession>A0A7R8ZXB6</accession>
<dbReference type="Gene3D" id="3.30.710.10">
    <property type="entry name" value="Potassium Channel Kv1.1, Chain A"/>
    <property type="match status" value="1"/>
</dbReference>
<dbReference type="InterPro" id="IPR007889">
    <property type="entry name" value="HTH_Psq"/>
</dbReference>
<evidence type="ECO:0000256" key="3">
    <source>
        <dbReference type="ARBA" id="ARBA00023242"/>
    </source>
</evidence>
<dbReference type="InterPro" id="IPR000210">
    <property type="entry name" value="BTB/POZ_dom"/>
</dbReference>
<dbReference type="PROSITE" id="PS50097">
    <property type="entry name" value="BTB"/>
    <property type="match status" value="1"/>
</dbReference>
<dbReference type="Proteomes" id="UP000677054">
    <property type="component" value="Unassembled WGS sequence"/>
</dbReference>
<evidence type="ECO:0000256" key="1">
    <source>
        <dbReference type="ARBA" id="ARBA00004123"/>
    </source>
</evidence>
<dbReference type="GO" id="GO:0003677">
    <property type="term" value="F:DNA binding"/>
    <property type="evidence" value="ECO:0007669"/>
    <property type="project" value="UniProtKB-UniRule"/>
</dbReference>
<reference evidence="8" key="1">
    <citation type="submission" date="2020-11" db="EMBL/GenBank/DDBJ databases">
        <authorList>
            <person name="Tran Van P."/>
        </authorList>
    </citation>
    <scope>NUCLEOTIDE SEQUENCE</scope>
</reference>
<dbReference type="EMBL" id="LR899544">
    <property type="protein sequence ID" value="CAD7240370.1"/>
    <property type="molecule type" value="Genomic_DNA"/>
</dbReference>
<dbReference type="SUPFAM" id="SSF54695">
    <property type="entry name" value="POZ domain"/>
    <property type="match status" value="1"/>
</dbReference>
<feature type="domain" description="HTH psq-type" evidence="7">
    <location>
        <begin position="401"/>
        <end position="453"/>
    </location>
</feature>
<feature type="domain" description="HTH psq-type" evidence="7">
    <location>
        <begin position="354"/>
        <end position="399"/>
    </location>
</feature>
<dbReference type="EMBL" id="CAJPEV010000027">
    <property type="protein sequence ID" value="CAG0879031.1"/>
    <property type="molecule type" value="Genomic_DNA"/>
</dbReference>
<dbReference type="FunFam" id="1.10.10.60:FF:000019">
    <property type="entry name" value="Ligand-dependent corepressor isoform 1"/>
    <property type="match status" value="4"/>
</dbReference>
<evidence type="ECO:0000256" key="4">
    <source>
        <dbReference type="PROSITE-ProRule" id="PRU00320"/>
    </source>
</evidence>
<dbReference type="InterPro" id="IPR011333">
    <property type="entry name" value="SKP1/BTB/POZ_sf"/>
</dbReference>
<evidence type="ECO:0000256" key="5">
    <source>
        <dbReference type="SAM" id="MobiDB-lite"/>
    </source>
</evidence>
<dbReference type="Gene3D" id="1.10.10.60">
    <property type="entry name" value="Homeodomain-like"/>
    <property type="match status" value="4"/>
</dbReference>
<dbReference type="PROSITE" id="PS50960">
    <property type="entry name" value="HTH_PSQ"/>
    <property type="match status" value="3"/>
</dbReference>
<keyword evidence="9" id="KW-1185">Reference proteome</keyword>
<dbReference type="GO" id="GO:0006357">
    <property type="term" value="P:regulation of transcription by RNA polymerase II"/>
    <property type="evidence" value="ECO:0007669"/>
    <property type="project" value="TreeGrafter"/>
</dbReference>
<feature type="DNA-binding region" description="H-T-H motif" evidence="4">
    <location>
        <begin position="483"/>
        <end position="503"/>
    </location>
</feature>
<protein>
    <submittedName>
        <fullName evidence="8">Uncharacterized protein</fullName>
    </submittedName>
</protein>
<feature type="region of interest" description="Disordered" evidence="5">
    <location>
        <begin position="123"/>
        <end position="150"/>
    </location>
</feature>
<feature type="compositionally biased region" description="Pro residues" evidence="5">
    <location>
        <begin position="257"/>
        <end position="267"/>
    </location>
</feature>
<evidence type="ECO:0000313" key="9">
    <source>
        <dbReference type="Proteomes" id="UP000677054"/>
    </source>
</evidence>
<dbReference type="AlphaFoldDB" id="A0A7R8ZXB6"/>
<feature type="DNA-binding region" description="H-T-H motif" evidence="4">
    <location>
        <begin position="375"/>
        <end position="395"/>
    </location>
</feature>
<dbReference type="GO" id="GO:0005634">
    <property type="term" value="C:nucleus"/>
    <property type="evidence" value="ECO:0007669"/>
    <property type="project" value="UniProtKB-SubCell"/>
</dbReference>
<dbReference type="SUPFAM" id="SSF46689">
    <property type="entry name" value="Homeodomain-like"/>
    <property type="match status" value="4"/>
</dbReference>
<evidence type="ECO:0000313" key="8">
    <source>
        <dbReference type="EMBL" id="CAD7240370.1"/>
    </source>
</evidence>
<dbReference type="OrthoDB" id="6359816at2759"/>
<feature type="compositionally biased region" description="Polar residues" evidence="5">
    <location>
        <begin position="224"/>
        <end position="234"/>
    </location>
</feature>
<comment type="subcellular location">
    <subcellularLocation>
        <location evidence="1 4">Nucleus</location>
    </subcellularLocation>
</comment>
<feature type="DNA-binding region" description="H-T-H motif" evidence="4">
    <location>
        <begin position="429"/>
        <end position="449"/>
    </location>
</feature>
<feature type="region of interest" description="Disordered" evidence="5">
    <location>
        <begin position="206"/>
        <end position="354"/>
    </location>
</feature>
<sequence length="601" mass="65165">MAGSGPEFCLRWDSYLANLTGAFTQLLSNESLVDVTLACDGEHVKAHKVLLSACSPYFERLFAQNPCKHPIVILPRDVSYGTLRKILDFMYRGRIDVAQEHLPELLHVADILQIRGLGEVTANGQPSGVSKMRKEPTYPNPSAGSSKYKRGNDSIARMAFDPADGLSRPVICDQPLFKLARLESFQPMQIQEVLVNSGGGCLAAPTSESQTLLSHGHDGLPPTGNATGQNSGSSMLHVHSPSPYGERIDQKPYLHQTPPPPPPPPHTPGSTRGSDPGGLNGGYGGVMGGPGHGFDGDPHSTMTVTPDIFGIGSAPHSHSHVPSQSHSQSSTPQSTSQPSTPQQENMSNDGGCNKSWTEESLECALEALRTRSMSLYKAAAYFGIPSTTLWQRMHKAGIDSSRKDGSGKTWSDDALNHALEALRAGTISVNKASKEYNIPSSTLYKICKKESIKLAPPLNTMPPSWSQENLRKAFEAIKNGMSVMKAATEFGIPNTTLYAKCKKEGIELRAKSENCNWTEDDLNVALDSVRMGEMSINQASIHYSVPYSTLYNRFKKCALAEGGDTGSDQNQSVPEIPSLETFQHSPSPQQQHHQGQHQQQQ</sequence>
<dbReference type="Pfam" id="PF05225">
    <property type="entry name" value="HTH_psq"/>
    <property type="match status" value="4"/>
</dbReference>
<evidence type="ECO:0000256" key="2">
    <source>
        <dbReference type="ARBA" id="ARBA00023125"/>
    </source>
</evidence>
<gene>
    <name evidence="8" type="ORF">DSTB1V02_LOCUS394</name>
</gene>
<dbReference type="PANTHER" id="PTHR23110:SF102">
    <property type="entry name" value="PIPSQUEAK, ISOFORM O"/>
    <property type="match status" value="1"/>
</dbReference>
<feature type="compositionally biased region" description="Low complexity" evidence="5">
    <location>
        <begin position="583"/>
        <end position="601"/>
    </location>
</feature>
<keyword evidence="2 4" id="KW-0238">DNA-binding</keyword>
<dbReference type="InterPro" id="IPR009057">
    <property type="entry name" value="Homeodomain-like_sf"/>
</dbReference>
<feature type="region of interest" description="Disordered" evidence="5">
    <location>
        <begin position="562"/>
        <end position="601"/>
    </location>
</feature>
<dbReference type="SMART" id="SM00225">
    <property type="entry name" value="BTB"/>
    <property type="match status" value="1"/>
</dbReference>
<proteinExistence type="predicted"/>
<dbReference type="InterPro" id="IPR051095">
    <property type="entry name" value="Dros_DevTransReg"/>
</dbReference>
<name>A0A7R8ZXB6_9CRUS</name>
<feature type="domain" description="BTB" evidence="6">
    <location>
        <begin position="33"/>
        <end position="99"/>
    </location>
</feature>
<dbReference type="Pfam" id="PF00651">
    <property type="entry name" value="BTB"/>
    <property type="match status" value="1"/>
</dbReference>
<dbReference type="PANTHER" id="PTHR23110">
    <property type="entry name" value="BTB DOMAIN TRANSCRIPTION FACTOR"/>
    <property type="match status" value="1"/>
</dbReference>
<feature type="domain" description="HTH psq-type" evidence="7">
    <location>
        <begin position="464"/>
        <end position="507"/>
    </location>
</feature>
<evidence type="ECO:0000259" key="6">
    <source>
        <dbReference type="PROSITE" id="PS50097"/>
    </source>
</evidence>
<dbReference type="CDD" id="cd18315">
    <property type="entry name" value="BTB_POZ_BAB-like"/>
    <property type="match status" value="1"/>
</dbReference>
<keyword evidence="3 4" id="KW-0539">Nucleus</keyword>
<organism evidence="8">
    <name type="scientific">Darwinula stevensoni</name>
    <dbReference type="NCBI Taxonomy" id="69355"/>
    <lineage>
        <taxon>Eukaryota</taxon>
        <taxon>Metazoa</taxon>
        <taxon>Ecdysozoa</taxon>
        <taxon>Arthropoda</taxon>
        <taxon>Crustacea</taxon>
        <taxon>Oligostraca</taxon>
        <taxon>Ostracoda</taxon>
        <taxon>Podocopa</taxon>
        <taxon>Podocopida</taxon>
        <taxon>Darwinulocopina</taxon>
        <taxon>Darwinuloidea</taxon>
        <taxon>Darwinulidae</taxon>
        <taxon>Darwinula</taxon>
    </lineage>
</organism>
<feature type="compositionally biased region" description="Low complexity" evidence="5">
    <location>
        <begin position="320"/>
        <end position="343"/>
    </location>
</feature>
<evidence type="ECO:0000259" key="7">
    <source>
        <dbReference type="PROSITE" id="PS50960"/>
    </source>
</evidence>